<name>A0A0C9Z5C4_9AGAM</name>
<feature type="signal peptide" evidence="2">
    <location>
        <begin position="1"/>
        <end position="19"/>
    </location>
</feature>
<proteinExistence type="predicted"/>
<evidence type="ECO:0000313" key="4">
    <source>
        <dbReference type="Proteomes" id="UP000054018"/>
    </source>
</evidence>
<dbReference type="STRING" id="765257.A0A0C9Z5C4"/>
<evidence type="ECO:0000256" key="1">
    <source>
        <dbReference type="SAM" id="MobiDB-lite"/>
    </source>
</evidence>
<feature type="chain" id="PRO_5002217904" evidence="2">
    <location>
        <begin position="20"/>
        <end position="192"/>
    </location>
</feature>
<keyword evidence="2" id="KW-0732">Signal</keyword>
<dbReference type="AlphaFoldDB" id="A0A0C9Z5C4"/>
<protein>
    <submittedName>
        <fullName evidence="3">Uncharacterized protein</fullName>
    </submittedName>
</protein>
<gene>
    <name evidence="3" type="ORF">PISMIDRAFT_685084</name>
</gene>
<sequence length="192" mass="18507">MNFITLIATLVAIVPAVLGQLTINTPSNVVECEPTQLTWSGGQAPYYLSLVPGGQSSATPLEQLPTQNGNSYTWTVDLQAGVSFNVALKDSTGATAYSDIVTVQSGGSTSCANSSIQGGSATSAGASAGASATASATGGSGASSGSSSATSTASGSTASSTTSKSTSGAGRVSISTAFGVGAVMSLVGATLF</sequence>
<dbReference type="PANTHER" id="PTHR37487:SF2">
    <property type="entry name" value="EXPRESSED PROTEIN"/>
    <property type="match status" value="1"/>
</dbReference>
<reference evidence="4" key="2">
    <citation type="submission" date="2015-01" db="EMBL/GenBank/DDBJ databases">
        <title>Evolutionary Origins and Diversification of the Mycorrhizal Mutualists.</title>
        <authorList>
            <consortium name="DOE Joint Genome Institute"/>
            <consortium name="Mycorrhizal Genomics Consortium"/>
            <person name="Kohler A."/>
            <person name="Kuo A."/>
            <person name="Nagy L.G."/>
            <person name="Floudas D."/>
            <person name="Copeland A."/>
            <person name="Barry K.W."/>
            <person name="Cichocki N."/>
            <person name="Veneault-Fourrey C."/>
            <person name="LaButti K."/>
            <person name="Lindquist E.A."/>
            <person name="Lipzen A."/>
            <person name="Lundell T."/>
            <person name="Morin E."/>
            <person name="Murat C."/>
            <person name="Riley R."/>
            <person name="Ohm R."/>
            <person name="Sun H."/>
            <person name="Tunlid A."/>
            <person name="Henrissat B."/>
            <person name="Grigoriev I.V."/>
            <person name="Hibbett D.S."/>
            <person name="Martin F."/>
        </authorList>
    </citation>
    <scope>NUCLEOTIDE SEQUENCE [LARGE SCALE GENOMIC DNA]</scope>
    <source>
        <strain evidence="4">441</strain>
    </source>
</reference>
<dbReference type="OrthoDB" id="3362246at2759"/>
<dbReference type="PANTHER" id="PTHR37487">
    <property type="entry name" value="CHROMOSOME 1, WHOLE GENOME SHOTGUN SEQUENCE"/>
    <property type="match status" value="1"/>
</dbReference>
<reference evidence="3 4" key="1">
    <citation type="submission" date="2014-04" db="EMBL/GenBank/DDBJ databases">
        <authorList>
            <consortium name="DOE Joint Genome Institute"/>
            <person name="Kuo A."/>
            <person name="Kohler A."/>
            <person name="Costa M.D."/>
            <person name="Nagy L.G."/>
            <person name="Floudas D."/>
            <person name="Copeland A."/>
            <person name="Barry K.W."/>
            <person name="Cichocki N."/>
            <person name="Veneault-Fourrey C."/>
            <person name="LaButti K."/>
            <person name="Lindquist E.A."/>
            <person name="Lipzen A."/>
            <person name="Lundell T."/>
            <person name="Morin E."/>
            <person name="Murat C."/>
            <person name="Sun H."/>
            <person name="Tunlid A."/>
            <person name="Henrissat B."/>
            <person name="Grigoriev I.V."/>
            <person name="Hibbett D.S."/>
            <person name="Martin F."/>
            <person name="Nordberg H.P."/>
            <person name="Cantor M.N."/>
            <person name="Hua S.X."/>
        </authorList>
    </citation>
    <scope>NUCLEOTIDE SEQUENCE [LARGE SCALE GENOMIC DNA]</scope>
    <source>
        <strain evidence="3 4">441</strain>
    </source>
</reference>
<organism evidence="3 4">
    <name type="scientific">Pisolithus microcarpus 441</name>
    <dbReference type="NCBI Taxonomy" id="765257"/>
    <lineage>
        <taxon>Eukaryota</taxon>
        <taxon>Fungi</taxon>
        <taxon>Dikarya</taxon>
        <taxon>Basidiomycota</taxon>
        <taxon>Agaricomycotina</taxon>
        <taxon>Agaricomycetes</taxon>
        <taxon>Agaricomycetidae</taxon>
        <taxon>Boletales</taxon>
        <taxon>Sclerodermatineae</taxon>
        <taxon>Pisolithaceae</taxon>
        <taxon>Pisolithus</taxon>
    </lineage>
</organism>
<feature type="region of interest" description="Disordered" evidence="1">
    <location>
        <begin position="132"/>
        <end position="169"/>
    </location>
</feature>
<dbReference type="Proteomes" id="UP000054018">
    <property type="component" value="Unassembled WGS sequence"/>
</dbReference>
<dbReference type="HOGENOM" id="CLU_063099_1_1_1"/>
<accession>A0A0C9Z5C4</accession>
<evidence type="ECO:0000313" key="3">
    <source>
        <dbReference type="EMBL" id="KIK17637.1"/>
    </source>
</evidence>
<dbReference type="EMBL" id="KN833823">
    <property type="protein sequence ID" value="KIK17637.1"/>
    <property type="molecule type" value="Genomic_DNA"/>
</dbReference>
<keyword evidence="4" id="KW-1185">Reference proteome</keyword>
<evidence type="ECO:0000256" key="2">
    <source>
        <dbReference type="SAM" id="SignalP"/>
    </source>
</evidence>